<feature type="region of interest" description="Disordered" evidence="1">
    <location>
        <begin position="441"/>
        <end position="482"/>
    </location>
</feature>
<keyword evidence="4" id="KW-1185">Reference proteome</keyword>
<feature type="compositionally biased region" description="Polar residues" evidence="1">
    <location>
        <begin position="924"/>
        <end position="942"/>
    </location>
</feature>
<organism evidence="3 4">
    <name type="scientific">Pinctada imbricata</name>
    <name type="common">Atlantic pearl-oyster</name>
    <name type="synonym">Pinctada martensii</name>
    <dbReference type="NCBI Taxonomy" id="66713"/>
    <lineage>
        <taxon>Eukaryota</taxon>
        <taxon>Metazoa</taxon>
        <taxon>Spiralia</taxon>
        <taxon>Lophotrochozoa</taxon>
        <taxon>Mollusca</taxon>
        <taxon>Bivalvia</taxon>
        <taxon>Autobranchia</taxon>
        <taxon>Pteriomorphia</taxon>
        <taxon>Pterioida</taxon>
        <taxon>Pterioidea</taxon>
        <taxon>Pteriidae</taxon>
        <taxon>Pinctada</taxon>
    </lineage>
</organism>
<sequence length="989" mass="111312">MDIMEGGEEDVSHSANYGEISRVHIPGLEESYESYDGTSEFYRSYGVFPKSQVHQEAREKVFDVIEAEECLKLLRKPFRILNPGDHVSKRTSEHSSISFMHCRHIGGIGKQYVRLRQVMEERARLEFMRDCLFRIKSVAAFVEDLEHLVREEYLVYDAVTHNSLMEAPVSKIYCLNALCEDLRTHIGQWNNIKQGLHTNKWLQPILGQLYLDLEYIRKTMSHLYSGAIFWMDKLINIGLQVFAHGDMATLTQEVLWNIARGLEDFNNVANSLSKGKYINLHYMIPDYLSSDFTLMSCKCDASMSNHPGLVASTVKAIPFSRILNVIANERAKYAAIETHRFFTSNDEFLKILYSGHLPAYVWNDEVQSQGHAGHLLDTSDYHTASSSLTSISGAILKVGPVRAPDLTNHDSPLVDFARLEKDFAENFLLIVCNSTNLLRKNDSHSKSKHKANKSPSKSKPPKGQDTPVLSRSDSKRKSVSWGDSADGAIKAQLTEKYMEVLWKHFAKALEMCFYEPAWGHRGHNIADLGSITLCNATVIALIRNMMEHVCLKDMFPSRSVPSILSVARKLHSQSALTSWDIDLCTALGCQTSDKCYPCPLASGDYSTRTGMLIRDAYQPVFSILQEYMKDLSEAGKDASVLLPKQDLDLPHITSLVCRLLTNCQVSHTWCANKSNSFLSSWLVGNFLLITQTDLKILADETKKALNHAQMFCGKTIHRSRQADEQMMLYLKEISKQIADVNGQLQTLSGAAMKIFTEFCGKKATEYFQSEMPQGKVWKKKSAQDFPTQHNMYIEHALETILEPVIEGVSKLKQTAQLSAISMATTAFCDALKNTILKNKIKFSYLGACQLSVDVGFMRAWLGEYIVNSEVRHSILELSVFRYLNGAILLLKKQPYRRGAGKVPRALLHGRSQWTFALLRISCGPSSDNASTGSKADRMSQSADIEATPTPDESDIQYVNNIDDWLNLRVQGSSRGWKLTSCLNAPETVD</sequence>
<comment type="caution">
    <text evidence="3">The sequence shown here is derived from an EMBL/GenBank/DDBJ whole genome shotgun (WGS) entry which is preliminary data.</text>
</comment>
<feature type="domain" description="Coiled-coil protein 142 C-terminal" evidence="2">
    <location>
        <begin position="501"/>
        <end position="897"/>
    </location>
</feature>
<proteinExistence type="predicted"/>
<reference evidence="3" key="1">
    <citation type="submission" date="2019-08" db="EMBL/GenBank/DDBJ databases">
        <title>The improved chromosome-level genome for the pearl oyster Pinctada fucata martensii using PacBio sequencing and Hi-C.</title>
        <authorList>
            <person name="Zheng Z."/>
        </authorList>
    </citation>
    <scope>NUCLEOTIDE SEQUENCE</scope>
    <source>
        <strain evidence="3">ZZ-2019</strain>
        <tissue evidence="3">Adductor muscle</tissue>
    </source>
</reference>
<dbReference type="Pfam" id="PF14923">
    <property type="entry name" value="CCDC142"/>
    <property type="match status" value="1"/>
</dbReference>
<dbReference type="AlphaFoldDB" id="A0AA88Y7N5"/>
<dbReference type="InterPro" id="IPR026700">
    <property type="entry name" value="CCDC142"/>
</dbReference>
<dbReference type="InterPro" id="IPR055350">
    <property type="entry name" value="CCDC142_C"/>
</dbReference>
<evidence type="ECO:0000313" key="3">
    <source>
        <dbReference type="EMBL" id="KAK3096086.1"/>
    </source>
</evidence>
<dbReference type="PANTHER" id="PTHR21436:SF2">
    <property type="entry name" value="COILED-COIL DOMAIN-CONTAINING PROTEIN 142"/>
    <property type="match status" value="1"/>
</dbReference>
<dbReference type="PANTHER" id="PTHR21436">
    <property type="entry name" value="COILED-COIL DOMAIN-CONTAINING PROTEIN 142"/>
    <property type="match status" value="1"/>
</dbReference>
<accession>A0AA88Y7N5</accession>
<dbReference type="Proteomes" id="UP001186944">
    <property type="component" value="Unassembled WGS sequence"/>
</dbReference>
<gene>
    <name evidence="3" type="ORF">FSP39_022946</name>
</gene>
<dbReference type="EMBL" id="VSWD01000008">
    <property type="protein sequence ID" value="KAK3096086.1"/>
    <property type="molecule type" value="Genomic_DNA"/>
</dbReference>
<evidence type="ECO:0000259" key="2">
    <source>
        <dbReference type="Pfam" id="PF14923"/>
    </source>
</evidence>
<evidence type="ECO:0000313" key="4">
    <source>
        <dbReference type="Proteomes" id="UP001186944"/>
    </source>
</evidence>
<feature type="region of interest" description="Disordered" evidence="1">
    <location>
        <begin position="924"/>
        <end position="954"/>
    </location>
</feature>
<name>A0AA88Y7N5_PINIB</name>
<evidence type="ECO:0000256" key="1">
    <source>
        <dbReference type="SAM" id="MobiDB-lite"/>
    </source>
</evidence>
<protein>
    <recommendedName>
        <fullName evidence="2">Coiled-coil protein 142 C-terminal domain-containing protein</fullName>
    </recommendedName>
</protein>